<sequence length="218" mass="24581">MSVWPIYVSINEIPVQERLKNPGLAGLWVGRSKPVMDIFLLKFVEQMNLLNVNGVKCKIMGELLTMRLYPLCAPVDTMARFVMNGTCQCTGYCGCDWCLEEGEHFEGSVRYPYLIPAPEPRTVEHTLASAQKALETGKAVDGVVTLSPLLKLNGFEPIWGFAPEYMHFQLCGNVKQFTEEIISTLSPAEFELVNRLIMEIRAPNQLCRLSKSLQYKSE</sequence>
<proteinExistence type="predicted"/>
<accession>A0ACC2NG92</accession>
<organism evidence="1 2">
    <name type="scientific">Eretmocerus hayati</name>
    <dbReference type="NCBI Taxonomy" id="131215"/>
    <lineage>
        <taxon>Eukaryota</taxon>
        <taxon>Metazoa</taxon>
        <taxon>Ecdysozoa</taxon>
        <taxon>Arthropoda</taxon>
        <taxon>Hexapoda</taxon>
        <taxon>Insecta</taxon>
        <taxon>Pterygota</taxon>
        <taxon>Neoptera</taxon>
        <taxon>Endopterygota</taxon>
        <taxon>Hymenoptera</taxon>
        <taxon>Apocrita</taxon>
        <taxon>Proctotrupomorpha</taxon>
        <taxon>Chalcidoidea</taxon>
        <taxon>Aphelinidae</taxon>
        <taxon>Aphelininae</taxon>
        <taxon>Eretmocerus</taxon>
    </lineage>
</organism>
<comment type="caution">
    <text evidence="1">The sequence shown here is derived from an EMBL/GenBank/DDBJ whole genome shotgun (WGS) entry which is preliminary data.</text>
</comment>
<evidence type="ECO:0000313" key="1">
    <source>
        <dbReference type="EMBL" id="KAJ8669267.1"/>
    </source>
</evidence>
<name>A0ACC2NG92_9HYME</name>
<evidence type="ECO:0000313" key="2">
    <source>
        <dbReference type="Proteomes" id="UP001239111"/>
    </source>
</evidence>
<dbReference type="Proteomes" id="UP001239111">
    <property type="component" value="Chromosome 3"/>
</dbReference>
<keyword evidence="2" id="KW-1185">Reference proteome</keyword>
<protein>
    <submittedName>
        <fullName evidence="1">Uncharacterized protein</fullName>
    </submittedName>
</protein>
<gene>
    <name evidence="1" type="ORF">QAD02_000526</name>
</gene>
<reference evidence="1" key="1">
    <citation type="submission" date="2023-04" db="EMBL/GenBank/DDBJ databases">
        <title>A chromosome-level genome assembly of the parasitoid wasp Eretmocerus hayati.</title>
        <authorList>
            <person name="Zhong Y."/>
            <person name="Liu S."/>
            <person name="Liu Y."/>
        </authorList>
    </citation>
    <scope>NUCLEOTIDE SEQUENCE</scope>
    <source>
        <strain evidence="1">ZJU_SS_LIU_2023</strain>
    </source>
</reference>
<dbReference type="EMBL" id="CM056743">
    <property type="protein sequence ID" value="KAJ8669267.1"/>
    <property type="molecule type" value="Genomic_DNA"/>
</dbReference>